<dbReference type="InterPro" id="IPR005068">
    <property type="entry name" value="Phage_lambda_Stf-r2"/>
</dbReference>
<evidence type="ECO:0000313" key="3">
    <source>
        <dbReference type="Proteomes" id="UP001527090"/>
    </source>
</evidence>
<dbReference type="EMBL" id="JAMDLY010000012">
    <property type="protein sequence ID" value="MCY9530576.1"/>
    <property type="molecule type" value="Genomic_DNA"/>
</dbReference>
<gene>
    <name evidence="2" type="ORF">M5X04_14735</name>
</gene>
<dbReference type="Proteomes" id="UP001527090">
    <property type="component" value="Unassembled WGS sequence"/>
</dbReference>
<dbReference type="RefSeq" id="WP_268632331.1">
    <property type="nucleotide sequence ID" value="NZ_JAMDLY010000012.1"/>
</dbReference>
<evidence type="ECO:0000256" key="1">
    <source>
        <dbReference type="SAM" id="MobiDB-lite"/>
    </source>
</evidence>
<dbReference type="Pfam" id="PF03406">
    <property type="entry name" value="Phage_fiber_2"/>
    <property type="match status" value="1"/>
</dbReference>
<sequence>MSRYPWRNTSEDISSQTPSQWETPGGAQKKADQAEQNAKTYTDQQMGAHVGKGGTAHANAVPNGLAGFITGEDKAKLDGVQAGANNYVHPATHPPTIIAQDANNMFVSDAEKTTWNAKATTDEATQSAKGLMSAIDKKKVDGIQDGAEVNQNAFSTLNTIAAANKMDKVTFVGGTGITITTDTSKKEIKVTATGNATPGPHAETHLPGGTDVIPFATSTIGGLMSDQDKKDLTATVTQLGQTTTNVNNHLADKVVHITASERSTWNSKANGSHTHDAADIVSGIISTVRLPVSSVSAMGIVQLTDVLNSSATNIAATANAVRRAYDEAVAAKTSGVEAKQRVVDAINAMGGSASTNDDWATLAAKIRAIQTGVKMAKGVTTAVEQATHPTHYVEVRGLAFRPQCIAIFNGFESRLYGDTTTYPGASGMNLYTLLQNDGSYYPYEWWIQDDGFRSQVHLRGYASSKDYNWVAFGG</sequence>
<feature type="compositionally biased region" description="Polar residues" evidence="1">
    <location>
        <begin position="7"/>
        <end position="22"/>
    </location>
</feature>
<evidence type="ECO:0000313" key="2">
    <source>
        <dbReference type="EMBL" id="MCY9530576.1"/>
    </source>
</evidence>
<keyword evidence="3" id="KW-1185">Reference proteome</keyword>
<feature type="region of interest" description="Disordered" evidence="1">
    <location>
        <begin position="1"/>
        <end position="38"/>
    </location>
</feature>
<organism evidence="2 3">
    <name type="scientific">Paenibacillus alvei</name>
    <name type="common">Bacillus alvei</name>
    <dbReference type="NCBI Taxonomy" id="44250"/>
    <lineage>
        <taxon>Bacteria</taxon>
        <taxon>Bacillati</taxon>
        <taxon>Bacillota</taxon>
        <taxon>Bacilli</taxon>
        <taxon>Bacillales</taxon>
        <taxon>Paenibacillaceae</taxon>
        <taxon>Paenibacillus</taxon>
    </lineage>
</organism>
<proteinExistence type="predicted"/>
<reference evidence="2 3" key="1">
    <citation type="submission" date="2022-05" db="EMBL/GenBank/DDBJ databases">
        <title>Genome Sequencing of Bee-Associated Microbes.</title>
        <authorList>
            <person name="Dunlap C."/>
        </authorList>
    </citation>
    <scope>NUCLEOTIDE SEQUENCE [LARGE SCALE GENOMIC DNA]</scope>
    <source>
        <strain evidence="2 3">NRRL NRS-750</strain>
    </source>
</reference>
<protein>
    <submittedName>
        <fullName evidence="2">Tail fiber protein</fullName>
    </submittedName>
</protein>
<accession>A0ABT4EA15</accession>
<comment type="caution">
    <text evidence="2">The sequence shown here is derived from an EMBL/GenBank/DDBJ whole genome shotgun (WGS) entry which is preliminary data.</text>
</comment>
<name>A0ABT4EA15_PAEAL</name>